<evidence type="ECO:0000256" key="1">
    <source>
        <dbReference type="ARBA" id="ARBA00022692"/>
    </source>
</evidence>
<evidence type="ECO:0000313" key="6">
    <source>
        <dbReference type="Proteomes" id="UP000634136"/>
    </source>
</evidence>
<dbReference type="AlphaFoldDB" id="A0A834SWN9"/>
<evidence type="ECO:0000313" key="5">
    <source>
        <dbReference type="EMBL" id="KAF7809267.1"/>
    </source>
</evidence>
<proteinExistence type="predicted"/>
<comment type="caution">
    <text evidence="5">The sequence shown here is derived from an EMBL/GenBank/DDBJ whole genome shotgun (WGS) entry which is preliminary data.</text>
</comment>
<gene>
    <name evidence="5" type="ORF">G2W53_036010</name>
</gene>
<dbReference type="Proteomes" id="UP000634136">
    <property type="component" value="Unassembled WGS sequence"/>
</dbReference>
<evidence type="ECO:0000256" key="2">
    <source>
        <dbReference type="ARBA" id="ARBA00022989"/>
    </source>
</evidence>
<feature type="transmembrane region" description="Helical" evidence="4">
    <location>
        <begin position="140"/>
        <end position="159"/>
    </location>
</feature>
<feature type="transmembrane region" description="Helical" evidence="4">
    <location>
        <begin position="21"/>
        <end position="44"/>
    </location>
</feature>
<feature type="transmembrane region" description="Helical" evidence="4">
    <location>
        <begin position="171"/>
        <end position="188"/>
    </location>
</feature>
<feature type="transmembrane region" description="Helical" evidence="4">
    <location>
        <begin position="56"/>
        <end position="76"/>
    </location>
</feature>
<keyword evidence="1 4" id="KW-0812">Transmembrane</keyword>
<organism evidence="5 6">
    <name type="scientific">Senna tora</name>
    <dbReference type="NCBI Taxonomy" id="362788"/>
    <lineage>
        <taxon>Eukaryota</taxon>
        <taxon>Viridiplantae</taxon>
        <taxon>Streptophyta</taxon>
        <taxon>Embryophyta</taxon>
        <taxon>Tracheophyta</taxon>
        <taxon>Spermatophyta</taxon>
        <taxon>Magnoliopsida</taxon>
        <taxon>eudicotyledons</taxon>
        <taxon>Gunneridae</taxon>
        <taxon>Pentapetalae</taxon>
        <taxon>rosids</taxon>
        <taxon>fabids</taxon>
        <taxon>Fabales</taxon>
        <taxon>Fabaceae</taxon>
        <taxon>Caesalpinioideae</taxon>
        <taxon>Cassia clade</taxon>
        <taxon>Senna</taxon>
    </lineage>
</organism>
<evidence type="ECO:0000256" key="4">
    <source>
        <dbReference type="SAM" id="Phobius"/>
    </source>
</evidence>
<feature type="transmembrane region" description="Helical" evidence="4">
    <location>
        <begin position="96"/>
        <end position="120"/>
    </location>
</feature>
<protein>
    <submittedName>
        <fullName evidence="5">WAT1-related protein</fullName>
    </submittedName>
</protein>
<dbReference type="PANTHER" id="PTHR31218">
    <property type="entry name" value="WAT1-RELATED PROTEIN"/>
    <property type="match status" value="1"/>
</dbReference>
<dbReference type="GO" id="GO:0022857">
    <property type="term" value="F:transmembrane transporter activity"/>
    <property type="evidence" value="ECO:0007669"/>
    <property type="project" value="InterPro"/>
</dbReference>
<evidence type="ECO:0000256" key="3">
    <source>
        <dbReference type="ARBA" id="ARBA00023136"/>
    </source>
</evidence>
<dbReference type="GO" id="GO:0016020">
    <property type="term" value="C:membrane"/>
    <property type="evidence" value="ECO:0007669"/>
    <property type="project" value="InterPro"/>
</dbReference>
<reference evidence="5" key="1">
    <citation type="submission" date="2020-09" db="EMBL/GenBank/DDBJ databases">
        <title>Genome-Enabled Discovery of Anthraquinone Biosynthesis in Senna tora.</title>
        <authorList>
            <person name="Kang S.-H."/>
            <person name="Pandey R.P."/>
            <person name="Lee C.-M."/>
            <person name="Sim J.-S."/>
            <person name="Jeong J.-T."/>
            <person name="Choi B.-S."/>
            <person name="Jung M."/>
            <person name="Ginzburg D."/>
            <person name="Zhao K."/>
            <person name="Won S.Y."/>
            <person name="Oh T.-J."/>
            <person name="Yu Y."/>
            <person name="Kim N.-H."/>
            <person name="Lee O.R."/>
            <person name="Lee T.-H."/>
            <person name="Bashyal P."/>
            <person name="Kim T.-S."/>
            <person name="Lee W.-H."/>
            <person name="Kawkins C."/>
            <person name="Kim C.-K."/>
            <person name="Kim J.S."/>
            <person name="Ahn B.O."/>
            <person name="Rhee S.Y."/>
            <person name="Sohng J.K."/>
        </authorList>
    </citation>
    <scope>NUCLEOTIDE SEQUENCE</scope>
    <source>
        <tissue evidence="5">Leaf</tissue>
    </source>
</reference>
<keyword evidence="6" id="KW-1185">Reference proteome</keyword>
<dbReference type="EMBL" id="JAAIUW010000011">
    <property type="protein sequence ID" value="KAF7809267.1"/>
    <property type="molecule type" value="Genomic_DNA"/>
</dbReference>
<name>A0A834SWN9_9FABA</name>
<dbReference type="InterPro" id="IPR030184">
    <property type="entry name" value="WAT1-related"/>
</dbReference>
<keyword evidence="3 4" id="KW-0472">Membrane</keyword>
<accession>A0A834SWN9</accession>
<dbReference type="OrthoDB" id="1733956at2759"/>
<keyword evidence="2 4" id="KW-1133">Transmembrane helix</keyword>
<feature type="transmembrane region" description="Helical" evidence="4">
    <location>
        <begin position="208"/>
        <end position="228"/>
    </location>
</feature>
<sequence>MGLTGITMTQTFSFLGLSYSTPILVCAMGHLIPTFNFLLSLILSRKAELKLKSSGVLIQVMGSVVSIMGAALTELFRGPLIRHSSDHQLQHTNHHFFVFSSTPEFWVLGGLLLASASFSVTLWNSIQKETVNLYPEPMKVMSYYSLLGTILSIMVALMVERDLDAWKLKHNTELILIVLTGPFYVQLFKPFGIAYATTFGISFFPNTLHYGSVIGTAIIGMGYYCVMWGQMKGDEDKRGCECDEVKSSDSLVDEKVPLLQQKMEV</sequence>